<keyword evidence="2 5" id="KW-0238">DNA-binding</keyword>
<dbReference type="GO" id="GO:0003700">
    <property type="term" value="F:DNA-binding transcription factor activity"/>
    <property type="evidence" value="ECO:0007669"/>
    <property type="project" value="InterPro"/>
</dbReference>
<dbReference type="InterPro" id="IPR009061">
    <property type="entry name" value="DNA-bd_dom_put_sf"/>
</dbReference>
<name>A0A1H1TW50_9MICO</name>
<evidence type="ECO:0000259" key="4">
    <source>
        <dbReference type="PROSITE" id="PS50937"/>
    </source>
</evidence>
<dbReference type="PANTHER" id="PTHR30204:SF94">
    <property type="entry name" value="HEAVY METAL-DEPENDENT TRANSCRIPTIONAL REGULATOR HI_0293-RELATED"/>
    <property type="match status" value="1"/>
</dbReference>
<evidence type="ECO:0000313" key="5">
    <source>
        <dbReference type="EMBL" id="SDS64525.1"/>
    </source>
</evidence>
<dbReference type="GeneID" id="36299561"/>
<dbReference type="AlphaFoldDB" id="A0A1H1TW50"/>
<dbReference type="PROSITE" id="PS50937">
    <property type="entry name" value="HTH_MERR_2"/>
    <property type="match status" value="1"/>
</dbReference>
<accession>A0A1H1TW50</accession>
<sequence>MRIGDLAATTGVSTQTLRFYEREGLLSAPSRQSNGYRVYDDEVASRVGFIRAAQSAGLTLADIAGVLTLREDGQAPCSHVHSLLDGKLNEVRVRQQELARLETELVDMLTTSSAVDPATCSERSICNVIPRLLP</sequence>
<dbReference type="RefSeq" id="WP_082750004.1">
    <property type="nucleotide sequence ID" value="NZ_LT629770.1"/>
</dbReference>
<proteinExistence type="predicted"/>
<organism evidence="5 6">
    <name type="scientific">Microbacterium paraoxydans</name>
    <dbReference type="NCBI Taxonomy" id="199592"/>
    <lineage>
        <taxon>Bacteria</taxon>
        <taxon>Bacillati</taxon>
        <taxon>Actinomycetota</taxon>
        <taxon>Actinomycetes</taxon>
        <taxon>Micrococcales</taxon>
        <taxon>Microbacteriaceae</taxon>
        <taxon>Microbacterium</taxon>
    </lineage>
</organism>
<dbReference type="EMBL" id="LT629770">
    <property type="protein sequence ID" value="SDS64525.1"/>
    <property type="molecule type" value="Genomic_DNA"/>
</dbReference>
<evidence type="ECO:0000256" key="3">
    <source>
        <dbReference type="ARBA" id="ARBA00023163"/>
    </source>
</evidence>
<evidence type="ECO:0000256" key="1">
    <source>
        <dbReference type="ARBA" id="ARBA00023015"/>
    </source>
</evidence>
<protein>
    <submittedName>
        <fullName evidence="5">DNA-binding transcriptional regulator, MerR family</fullName>
    </submittedName>
</protein>
<dbReference type="InterPro" id="IPR047057">
    <property type="entry name" value="MerR_fam"/>
</dbReference>
<evidence type="ECO:0000256" key="2">
    <source>
        <dbReference type="ARBA" id="ARBA00023125"/>
    </source>
</evidence>
<dbReference type="PRINTS" id="PR00040">
    <property type="entry name" value="HTHMERR"/>
</dbReference>
<dbReference type="PANTHER" id="PTHR30204">
    <property type="entry name" value="REDOX-CYCLING DRUG-SENSING TRANSCRIPTIONAL ACTIVATOR SOXR"/>
    <property type="match status" value="1"/>
</dbReference>
<dbReference type="CDD" id="cd04770">
    <property type="entry name" value="HTH_HMRTR"/>
    <property type="match status" value="1"/>
</dbReference>
<keyword evidence="3" id="KW-0804">Transcription</keyword>
<dbReference type="SUPFAM" id="SSF46955">
    <property type="entry name" value="Putative DNA-binding domain"/>
    <property type="match status" value="1"/>
</dbReference>
<dbReference type="Proteomes" id="UP000182126">
    <property type="component" value="Chromosome I"/>
</dbReference>
<dbReference type="GO" id="GO:0003677">
    <property type="term" value="F:DNA binding"/>
    <property type="evidence" value="ECO:0007669"/>
    <property type="project" value="UniProtKB-KW"/>
</dbReference>
<dbReference type="PROSITE" id="PS00552">
    <property type="entry name" value="HTH_MERR_1"/>
    <property type="match status" value="1"/>
</dbReference>
<feature type="domain" description="HTH merR-type" evidence="4">
    <location>
        <begin position="1"/>
        <end position="69"/>
    </location>
</feature>
<reference evidence="5 6" key="1">
    <citation type="submission" date="2016-10" db="EMBL/GenBank/DDBJ databases">
        <authorList>
            <person name="de Groot N.N."/>
        </authorList>
    </citation>
    <scope>NUCLEOTIDE SEQUENCE [LARGE SCALE GENOMIC DNA]</scope>
    <source>
        <strain evidence="5 6">DSM 15019</strain>
    </source>
</reference>
<dbReference type="Pfam" id="PF13411">
    <property type="entry name" value="MerR_1"/>
    <property type="match status" value="1"/>
</dbReference>
<dbReference type="SMART" id="SM00422">
    <property type="entry name" value="HTH_MERR"/>
    <property type="match status" value="1"/>
</dbReference>
<keyword evidence="1" id="KW-0805">Transcription regulation</keyword>
<dbReference type="InterPro" id="IPR000551">
    <property type="entry name" value="MerR-type_HTH_dom"/>
</dbReference>
<dbReference type="Gene3D" id="1.10.1660.10">
    <property type="match status" value="1"/>
</dbReference>
<evidence type="ECO:0000313" key="6">
    <source>
        <dbReference type="Proteomes" id="UP000182126"/>
    </source>
</evidence>
<gene>
    <name evidence="5" type="ORF">SAMN04489809_2326</name>
</gene>